<evidence type="ECO:0000313" key="1">
    <source>
        <dbReference type="EMBL" id="APO70039.1"/>
    </source>
</evidence>
<dbReference type="Proteomes" id="UP000184749">
    <property type="component" value="Plasmid pRgalIE4872c"/>
</dbReference>
<dbReference type="EMBL" id="CP017104">
    <property type="protein sequence ID" value="APO70039.1"/>
    <property type="molecule type" value="Genomic_DNA"/>
</dbReference>
<sequence>MYQKTFLCKRVLPAELEAVEPEILPSTTAGSSEFEKSRQQPAVAETRKTRCFEAERPRLVAACELRR</sequence>
<evidence type="ECO:0000313" key="2">
    <source>
        <dbReference type="Proteomes" id="UP000184749"/>
    </source>
</evidence>
<proteinExistence type="predicted"/>
<dbReference type="AlphaFoldDB" id="A0A1L5NQC3"/>
<name>A0A1L5NQC3_9HYPH</name>
<reference evidence="1 2" key="1">
    <citation type="submission" date="2016-09" db="EMBL/GenBank/DDBJ databases">
        <title>The complete genome sequences of Rhizobium gallicum, symbiovars gallicum and phaseoli, symbionts associated to common bean (Phaseolus vulgaris).</title>
        <authorList>
            <person name="Bustos P."/>
            <person name="Santamaria R.I."/>
            <person name="Perez-Carrascal O.M."/>
            <person name="Juarez S."/>
            <person name="Lozano L."/>
            <person name="Martinez-Flores I."/>
            <person name="Martinez-Romero E."/>
            <person name="Cevallos M."/>
            <person name="Romero D."/>
            <person name="Davila G."/>
            <person name="Gonzalez V."/>
        </authorList>
    </citation>
    <scope>NUCLEOTIDE SEQUENCE [LARGE SCALE GENOMIC DNA]</scope>
    <source>
        <strain evidence="1 2">IE4872</strain>
        <plasmid evidence="2">prgalie4872c</plasmid>
    </source>
</reference>
<gene>
    <name evidence="1" type="ORF">IE4872_PC00005</name>
</gene>
<geneLocation type="plasmid" evidence="2">
    <name>prgalie4872c</name>
</geneLocation>
<keyword evidence="1" id="KW-0614">Plasmid</keyword>
<organism evidence="1 2">
    <name type="scientific">Rhizobium gallicum</name>
    <dbReference type="NCBI Taxonomy" id="56730"/>
    <lineage>
        <taxon>Bacteria</taxon>
        <taxon>Pseudomonadati</taxon>
        <taxon>Pseudomonadota</taxon>
        <taxon>Alphaproteobacteria</taxon>
        <taxon>Hyphomicrobiales</taxon>
        <taxon>Rhizobiaceae</taxon>
        <taxon>Rhizobium/Agrobacterium group</taxon>
        <taxon>Rhizobium</taxon>
    </lineage>
</organism>
<protein>
    <submittedName>
        <fullName evidence="1">Uncharacterized protein</fullName>
    </submittedName>
</protein>
<accession>A0A1L5NQC3</accession>